<dbReference type="GO" id="GO:0045881">
    <property type="term" value="P:positive regulation of sporulation resulting in formation of a cellular spore"/>
    <property type="evidence" value="ECO:0007669"/>
    <property type="project" value="TreeGrafter"/>
</dbReference>
<dbReference type="AlphaFoldDB" id="A0A6H1ZHE2"/>
<dbReference type="Pfam" id="PF01555">
    <property type="entry name" value="N6_N4_Mtase"/>
    <property type="match status" value="1"/>
</dbReference>
<dbReference type="InterPro" id="IPR003115">
    <property type="entry name" value="ParB_N"/>
</dbReference>
<dbReference type="Gene3D" id="3.90.1530.10">
    <property type="entry name" value="Conserved hypothetical protein from pyrococcus furiosus pfu- 392566-001, ParB domain"/>
    <property type="match status" value="1"/>
</dbReference>
<dbReference type="Pfam" id="PF02195">
    <property type="entry name" value="ParB_N"/>
    <property type="match status" value="1"/>
</dbReference>
<reference evidence="6" key="1">
    <citation type="submission" date="2020-03" db="EMBL/GenBank/DDBJ databases">
        <title>The deep terrestrial virosphere.</title>
        <authorList>
            <person name="Holmfeldt K."/>
            <person name="Nilsson E."/>
            <person name="Simone D."/>
            <person name="Lopez-Fernandez M."/>
            <person name="Wu X."/>
            <person name="de Brujin I."/>
            <person name="Lundin D."/>
            <person name="Andersson A."/>
            <person name="Bertilsson S."/>
            <person name="Dopson M."/>
        </authorList>
    </citation>
    <scope>NUCLEOTIDE SEQUENCE</scope>
    <source>
        <strain evidence="6">TM448A00549</strain>
    </source>
</reference>
<evidence type="ECO:0000256" key="3">
    <source>
        <dbReference type="ARBA" id="ARBA00022679"/>
    </source>
</evidence>
<dbReference type="InterPro" id="IPR050336">
    <property type="entry name" value="Chromosome_partition/occlusion"/>
</dbReference>
<dbReference type="SUPFAM" id="SSF53335">
    <property type="entry name" value="S-adenosyl-L-methionine-dependent methyltransferases"/>
    <property type="match status" value="1"/>
</dbReference>
<dbReference type="GO" id="GO:0007059">
    <property type="term" value="P:chromosome segregation"/>
    <property type="evidence" value="ECO:0007669"/>
    <property type="project" value="TreeGrafter"/>
</dbReference>
<accession>A0A6H1ZHE2</accession>
<gene>
    <name evidence="6" type="ORF">TM448A00549_0029</name>
</gene>
<dbReference type="GO" id="GO:0005694">
    <property type="term" value="C:chromosome"/>
    <property type="evidence" value="ECO:0007669"/>
    <property type="project" value="TreeGrafter"/>
</dbReference>
<dbReference type="SMART" id="SM00470">
    <property type="entry name" value="ParB"/>
    <property type="match status" value="1"/>
</dbReference>
<evidence type="ECO:0000256" key="1">
    <source>
        <dbReference type="ARBA" id="ARBA00006594"/>
    </source>
</evidence>
<dbReference type="PROSITE" id="PS00092">
    <property type="entry name" value="N6_MTASE"/>
    <property type="match status" value="1"/>
</dbReference>
<keyword evidence="2" id="KW-0489">Methyltransferase</keyword>
<evidence type="ECO:0000256" key="2">
    <source>
        <dbReference type="ARBA" id="ARBA00022603"/>
    </source>
</evidence>
<name>A0A6H1ZHE2_9ZZZZ</name>
<comment type="similarity">
    <text evidence="1">Belongs to the N(4)/N(6)-methyltransferase family.</text>
</comment>
<dbReference type="PRINTS" id="PR00508">
    <property type="entry name" value="S21N4MTFRASE"/>
</dbReference>
<evidence type="ECO:0000313" key="6">
    <source>
        <dbReference type="EMBL" id="QJA46892.1"/>
    </source>
</evidence>
<dbReference type="InterPro" id="IPR002941">
    <property type="entry name" value="DNA_methylase_N4/N6"/>
</dbReference>
<dbReference type="EMBL" id="MT144024">
    <property type="protein sequence ID" value="QJA46892.1"/>
    <property type="molecule type" value="Genomic_DNA"/>
</dbReference>
<dbReference type="GO" id="GO:0032259">
    <property type="term" value="P:methylation"/>
    <property type="evidence" value="ECO:0007669"/>
    <property type="project" value="UniProtKB-KW"/>
</dbReference>
<organism evidence="6">
    <name type="scientific">viral metagenome</name>
    <dbReference type="NCBI Taxonomy" id="1070528"/>
    <lineage>
        <taxon>unclassified sequences</taxon>
        <taxon>metagenomes</taxon>
        <taxon>organismal metagenomes</taxon>
    </lineage>
</organism>
<evidence type="ECO:0000259" key="5">
    <source>
        <dbReference type="SMART" id="SM00470"/>
    </source>
</evidence>
<feature type="region of interest" description="Disordered" evidence="4">
    <location>
        <begin position="105"/>
        <end position="124"/>
    </location>
</feature>
<dbReference type="SUPFAM" id="SSF110849">
    <property type="entry name" value="ParB/Sulfiredoxin"/>
    <property type="match status" value="1"/>
</dbReference>
<proteinExistence type="inferred from homology"/>
<dbReference type="InterPro" id="IPR029063">
    <property type="entry name" value="SAM-dependent_MTases_sf"/>
</dbReference>
<evidence type="ECO:0000256" key="4">
    <source>
        <dbReference type="SAM" id="MobiDB-lite"/>
    </source>
</evidence>
<dbReference type="Gene3D" id="3.40.50.150">
    <property type="entry name" value="Vaccinia Virus protein VP39"/>
    <property type="match status" value="1"/>
</dbReference>
<dbReference type="GO" id="GO:0003677">
    <property type="term" value="F:DNA binding"/>
    <property type="evidence" value="ECO:0007669"/>
    <property type="project" value="InterPro"/>
</dbReference>
<sequence length="359" mass="41018">MKISHIKIKNRFRKDIGSLEELKNSIKELGLLQPIVIDEKNHLIAGMRRLLACKGLGMKDIAVNQIKIQDALRGEYDENVIRKNFTPSESVAIWEAMESYQFKRGCRSESDQPQPRKQASKLLGKSTDTLSKAKQVMEFGNKKLISEMDKTGNVSQAYQKVKKEKRIKEEQLGRRKKIADIEIRKGDFKKVLADLKNVDVIVTDPPYPEKYLDCFSDLSKFAKDKLKDDGFLIVYSGQYHLPEVIKRLSEHLTYVWTFCLYHSGKKQLVNGVNIMCGWKPVLIFSNGKKKMRFSAYDVLHSESSEKFSHKWQQSESGVRPLIEIFSKPGELVVDPFAGTGTFLKVAKDLGRRTIGADII</sequence>
<dbReference type="PANTHER" id="PTHR33375:SF1">
    <property type="entry name" value="CHROMOSOME-PARTITIONING PROTEIN PARB-RELATED"/>
    <property type="match status" value="1"/>
</dbReference>
<dbReference type="InterPro" id="IPR001091">
    <property type="entry name" value="RM_Methyltransferase"/>
</dbReference>
<protein>
    <recommendedName>
        <fullName evidence="5">ParB-like N-terminal domain-containing protein</fullName>
    </recommendedName>
</protein>
<dbReference type="InterPro" id="IPR036086">
    <property type="entry name" value="ParB/Sulfiredoxin_sf"/>
</dbReference>
<dbReference type="PANTHER" id="PTHR33375">
    <property type="entry name" value="CHROMOSOME-PARTITIONING PROTEIN PARB-RELATED"/>
    <property type="match status" value="1"/>
</dbReference>
<dbReference type="GO" id="GO:0008170">
    <property type="term" value="F:N-methyltransferase activity"/>
    <property type="evidence" value="ECO:0007669"/>
    <property type="project" value="InterPro"/>
</dbReference>
<dbReference type="InterPro" id="IPR002052">
    <property type="entry name" value="DNA_methylase_N6_adenine_CS"/>
</dbReference>
<keyword evidence="3" id="KW-0808">Transferase</keyword>
<feature type="domain" description="ParB-like N-terminal" evidence="5">
    <location>
        <begin position="1"/>
        <end position="80"/>
    </location>
</feature>